<keyword evidence="3" id="KW-1185">Reference proteome</keyword>
<evidence type="ECO:0000256" key="1">
    <source>
        <dbReference type="SAM" id="Phobius"/>
    </source>
</evidence>
<gene>
    <name evidence="2" type="ORF">H1R19_15200</name>
</gene>
<sequence length="143" mass="15424">MTHEPVEKYTAELVKELRENGVAGKVIGDAVAQVESHVAEGGDEPADVFGTPREFAKQLARGHKKSVGWPLYVASVILTVGGGIFLLRGIFGAIQDRQLLWGIPPAVGIIVGTLSILAWITLMIIAADPIKDPRRRKNVSYPS</sequence>
<evidence type="ECO:0000313" key="2">
    <source>
        <dbReference type="EMBL" id="QMT00266.1"/>
    </source>
</evidence>
<reference evidence="3" key="1">
    <citation type="submission" date="2020-07" db="EMBL/GenBank/DDBJ databases">
        <title>novel species isolated from the respiratory tract of Marmot.</title>
        <authorList>
            <person name="Zhang G."/>
        </authorList>
    </citation>
    <scope>NUCLEOTIDE SEQUENCE [LARGE SCALE GENOMIC DNA]</scope>
    <source>
        <strain evidence="3">686</strain>
    </source>
</reference>
<dbReference type="EMBL" id="CP059491">
    <property type="protein sequence ID" value="QMT00266.1"/>
    <property type="molecule type" value="Genomic_DNA"/>
</dbReference>
<dbReference type="AlphaFoldDB" id="A0A7D7QMT8"/>
<protein>
    <submittedName>
        <fullName evidence="2">Uncharacterized protein</fullName>
    </submittedName>
</protein>
<keyword evidence="1" id="KW-0812">Transmembrane</keyword>
<dbReference type="KEGG" id="gji:H1R19_15200"/>
<evidence type="ECO:0000313" key="3">
    <source>
        <dbReference type="Proteomes" id="UP000515663"/>
    </source>
</evidence>
<feature type="transmembrane region" description="Helical" evidence="1">
    <location>
        <begin position="71"/>
        <end position="94"/>
    </location>
</feature>
<feature type="transmembrane region" description="Helical" evidence="1">
    <location>
        <begin position="106"/>
        <end position="127"/>
    </location>
</feature>
<dbReference type="RefSeq" id="WP_188327726.1">
    <property type="nucleotide sequence ID" value="NZ_CP059491.1"/>
</dbReference>
<organism evidence="2 3">
    <name type="scientific">Gordonia jinghuaiqii</name>
    <dbReference type="NCBI Taxonomy" id="2758710"/>
    <lineage>
        <taxon>Bacteria</taxon>
        <taxon>Bacillati</taxon>
        <taxon>Actinomycetota</taxon>
        <taxon>Actinomycetes</taxon>
        <taxon>Mycobacteriales</taxon>
        <taxon>Gordoniaceae</taxon>
        <taxon>Gordonia</taxon>
    </lineage>
</organism>
<keyword evidence="1" id="KW-1133">Transmembrane helix</keyword>
<proteinExistence type="predicted"/>
<name>A0A7D7QMT8_9ACTN</name>
<accession>A0A7D7QMT8</accession>
<keyword evidence="1" id="KW-0472">Membrane</keyword>
<dbReference type="Proteomes" id="UP000515663">
    <property type="component" value="Chromosome"/>
</dbReference>